<dbReference type="SUPFAM" id="SSF53254">
    <property type="entry name" value="Phosphoglycerate mutase-like"/>
    <property type="match status" value="1"/>
</dbReference>
<evidence type="ECO:0000313" key="2">
    <source>
        <dbReference type="Proteomes" id="UP000289859"/>
    </source>
</evidence>
<dbReference type="EMBL" id="QOVK01000006">
    <property type="protein sequence ID" value="RXG22248.1"/>
    <property type="molecule type" value="Genomic_DNA"/>
</dbReference>
<name>A0A4Q0P7K0_9FLAO</name>
<organism evidence="1 2">
    <name type="scientific">Leeuwenhoekiella polynyae</name>
    <dbReference type="NCBI Taxonomy" id="1550906"/>
    <lineage>
        <taxon>Bacteria</taxon>
        <taxon>Pseudomonadati</taxon>
        <taxon>Bacteroidota</taxon>
        <taxon>Flavobacteriia</taxon>
        <taxon>Flavobacteriales</taxon>
        <taxon>Flavobacteriaceae</taxon>
        <taxon>Leeuwenhoekiella</taxon>
    </lineage>
</organism>
<protein>
    <submittedName>
        <fullName evidence="1">Histidine phosphatase superfamily protein (Branch 1)</fullName>
    </submittedName>
</protein>
<dbReference type="PROSITE" id="PS51257">
    <property type="entry name" value="PROKAR_LIPOPROTEIN"/>
    <property type="match status" value="1"/>
</dbReference>
<dbReference type="RefSeq" id="WP_240674018.1">
    <property type="nucleotide sequence ID" value="NZ_JBHUOO010000046.1"/>
</dbReference>
<dbReference type="Gene3D" id="3.40.50.1240">
    <property type="entry name" value="Phosphoglycerate mutase-like"/>
    <property type="match status" value="1"/>
</dbReference>
<evidence type="ECO:0000313" key="1">
    <source>
        <dbReference type="EMBL" id="RXG22248.1"/>
    </source>
</evidence>
<sequence>MIKLLLPLLAIFILSCKDKPKETAMANSDPQEATYYLIRHSDKERGPNAGDDPALTEIGEARAKFWADELKDVDFDAVYSTDFKRTKSTALPTANQNDLQIQLYDPTNLYNTVFQQETAGKTVLIVGHSNTTPAFVNAIVGENKYDEIDDSKYGYLYVVKVDNGNTEVEIKDFNSWSQE</sequence>
<dbReference type="Pfam" id="PF00300">
    <property type="entry name" value="His_Phos_1"/>
    <property type="match status" value="1"/>
</dbReference>
<keyword evidence="2" id="KW-1185">Reference proteome</keyword>
<reference evidence="1 2" key="1">
    <citation type="submission" date="2018-07" db="EMBL/GenBank/DDBJ databases">
        <title>Leeuwenhoekiella genomics.</title>
        <authorList>
            <person name="Tahon G."/>
            <person name="Willems A."/>
        </authorList>
    </citation>
    <scope>NUCLEOTIDE SEQUENCE [LARGE SCALE GENOMIC DNA]</scope>
    <source>
        <strain evidence="1 2">LMG 29608</strain>
    </source>
</reference>
<dbReference type="InterPro" id="IPR013078">
    <property type="entry name" value="His_Pase_superF_clade-1"/>
</dbReference>
<dbReference type="AlphaFoldDB" id="A0A4Q0P7K0"/>
<proteinExistence type="predicted"/>
<dbReference type="InterPro" id="IPR029033">
    <property type="entry name" value="His_PPase_superfam"/>
</dbReference>
<accession>A0A4Q0P7K0</accession>
<comment type="caution">
    <text evidence="1">The sequence shown here is derived from an EMBL/GenBank/DDBJ whole genome shotgun (WGS) entry which is preliminary data.</text>
</comment>
<dbReference type="CDD" id="cd07067">
    <property type="entry name" value="HP_PGM_like"/>
    <property type="match status" value="1"/>
</dbReference>
<gene>
    <name evidence="1" type="ORF">DSM02_1847</name>
</gene>
<dbReference type="Proteomes" id="UP000289859">
    <property type="component" value="Unassembled WGS sequence"/>
</dbReference>